<organism evidence="5 6">
    <name type="scientific">Pyrrhoderma noxium</name>
    <dbReference type="NCBI Taxonomy" id="2282107"/>
    <lineage>
        <taxon>Eukaryota</taxon>
        <taxon>Fungi</taxon>
        <taxon>Dikarya</taxon>
        <taxon>Basidiomycota</taxon>
        <taxon>Agaricomycotina</taxon>
        <taxon>Agaricomycetes</taxon>
        <taxon>Hymenochaetales</taxon>
        <taxon>Hymenochaetaceae</taxon>
        <taxon>Pyrrhoderma</taxon>
    </lineage>
</organism>
<keyword evidence="1" id="KW-0547">Nucleotide-binding</keyword>
<dbReference type="InterPro" id="IPR003439">
    <property type="entry name" value="ABC_transporter-like_ATP-bd"/>
</dbReference>
<dbReference type="PROSITE" id="PS00211">
    <property type="entry name" value="ABC_TRANSPORTER_1"/>
    <property type="match status" value="1"/>
</dbReference>
<dbReference type="EMBL" id="NBII01000003">
    <property type="protein sequence ID" value="PAV21093.1"/>
    <property type="molecule type" value="Genomic_DNA"/>
</dbReference>
<dbReference type="InterPro" id="IPR017871">
    <property type="entry name" value="ABC_transporter-like_CS"/>
</dbReference>
<sequence length="772" mass="85386">MLKFLIHSSPSPSSSTSVKSHLFSRPFLDQKSTPPSPGNVLHENSDLDQLSVFDAWNASRPCSQPSATTDNTKYEKLQPGSHRKCTMANLFLAYKILQATFLDMLHILWGLNPLRTTFLIGLTILRGLLPAFRGYSQALILDEVQILISSGDFAPARLGRLVRLVLRECVRMLAESLFDAIATNNENIVNSSMRFVMEKYQLEQRLRLDLPTLSDPTVRDLLHESDLFVRSFTGLGFGFGLFSPLDLVRVLSSIAELTSQLLVLYSASRISSSAISSFIPWNVSESSDKPPFSHLPLLGAILLPSILSLLASFLPRLPFSSASEYQPADALYTPAEAREAEKAERMRSMAHGEPFRAEVALFGLGPWILDSWSTARRRLLGLEAQQSGFGPDMSITAGIRWLLTQTNISEMLVLLQNLPFFIYTSSTSLGSLALYRNSLHSLLFNVRTIANSCERAFQSVFFMGAFFAAMTIEPRLNPSPGREVKYESTGKGMKIEARNICYTYPGSSKMTLKNVSFTVEAGETLAIVGYNGSGKSTLASILLRIFDFDASNSPDKPAQLLINGTDIQRIAPGDYHRHITALFQSFSKLNATVRENVGIGDLRSNFRDRAIHKATEIAGAERLVNSLPLGLDTSLNCMGLGLGTFGENPYTSGEMDNWQQGLSGGEWQRVAISRAFMRARTSDLLLLDEPTSHLDAHAQNNVLEAVEALCRDPVTQKRTKTVIIITHQLSIARRADKIAMFENGSISEFGTHDELMARPDSHYASLYRATVC</sequence>
<dbReference type="InterPro" id="IPR027417">
    <property type="entry name" value="P-loop_NTPase"/>
</dbReference>
<protein>
    <submittedName>
        <fullName evidence="5">P-loop containing nucleoside triphosphate hydrolase</fullName>
    </submittedName>
</protein>
<dbReference type="OrthoDB" id="6500128at2759"/>
<dbReference type="STRING" id="2282107.A0A286UNB9"/>
<dbReference type="InParanoid" id="A0A286UNB9"/>
<dbReference type="AlphaFoldDB" id="A0A286UNB9"/>
<gene>
    <name evidence="5" type="ORF">PNOK_0372000</name>
</gene>
<accession>A0A286UNB9</accession>
<reference evidence="5 6" key="1">
    <citation type="journal article" date="2017" name="Mol. Ecol.">
        <title>Comparative and population genomic landscape of Phellinus noxius: A hypervariable fungus causing root rot in trees.</title>
        <authorList>
            <person name="Chung C.L."/>
            <person name="Lee T.J."/>
            <person name="Akiba M."/>
            <person name="Lee H.H."/>
            <person name="Kuo T.H."/>
            <person name="Liu D."/>
            <person name="Ke H.M."/>
            <person name="Yokoi T."/>
            <person name="Roa M.B."/>
            <person name="Lu M.J."/>
            <person name="Chang Y.Y."/>
            <person name="Ann P.J."/>
            <person name="Tsai J.N."/>
            <person name="Chen C.Y."/>
            <person name="Tzean S.S."/>
            <person name="Ota Y."/>
            <person name="Hattori T."/>
            <person name="Sahashi N."/>
            <person name="Liou R.F."/>
            <person name="Kikuchi T."/>
            <person name="Tsai I.J."/>
        </authorList>
    </citation>
    <scope>NUCLEOTIDE SEQUENCE [LARGE SCALE GENOMIC DNA]</scope>
    <source>
        <strain evidence="5 6">FFPRI411160</strain>
    </source>
</reference>
<evidence type="ECO:0000256" key="3">
    <source>
        <dbReference type="ARBA" id="ARBA00024363"/>
    </source>
</evidence>
<evidence type="ECO:0000259" key="4">
    <source>
        <dbReference type="PROSITE" id="PS50893"/>
    </source>
</evidence>
<dbReference type="Gene3D" id="3.40.50.300">
    <property type="entry name" value="P-loop containing nucleotide triphosphate hydrolases"/>
    <property type="match status" value="1"/>
</dbReference>
<dbReference type="Pfam" id="PF00005">
    <property type="entry name" value="ABC_tran"/>
    <property type="match status" value="1"/>
</dbReference>
<dbReference type="SMART" id="SM00382">
    <property type="entry name" value="AAA"/>
    <property type="match status" value="1"/>
</dbReference>
<evidence type="ECO:0000313" key="6">
    <source>
        <dbReference type="Proteomes" id="UP000217199"/>
    </source>
</evidence>
<comment type="caution">
    <text evidence="5">The sequence shown here is derived from an EMBL/GenBank/DDBJ whole genome shotgun (WGS) entry which is preliminary data.</text>
</comment>
<dbReference type="Proteomes" id="UP000217199">
    <property type="component" value="Unassembled WGS sequence"/>
</dbReference>
<dbReference type="GO" id="GO:0005524">
    <property type="term" value="F:ATP binding"/>
    <property type="evidence" value="ECO:0007669"/>
    <property type="project" value="UniProtKB-KW"/>
</dbReference>
<dbReference type="InterPro" id="IPR039421">
    <property type="entry name" value="Type_1_exporter"/>
</dbReference>
<evidence type="ECO:0000256" key="2">
    <source>
        <dbReference type="ARBA" id="ARBA00022840"/>
    </source>
</evidence>
<evidence type="ECO:0000313" key="5">
    <source>
        <dbReference type="EMBL" id="PAV21093.1"/>
    </source>
</evidence>
<name>A0A286UNB9_9AGAM</name>
<dbReference type="PROSITE" id="PS50893">
    <property type="entry name" value="ABC_TRANSPORTER_2"/>
    <property type="match status" value="1"/>
</dbReference>
<evidence type="ECO:0000256" key="1">
    <source>
        <dbReference type="ARBA" id="ARBA00022741"/>
    </source>
</evidence>
<dbReference type="GO" id="GO:0016887">
    <property type="term" value="F:ATP hydrolysis activity"/>
    <property type="evidence" value="ECO:0007669"/>
    <property type="project" value="InterPro"/>
</dbReference>
<dbReference type="GO" id="GO:0034040">
    <property type="term" value="F:ATPase-coupled lipid transmembrane transporter activity"/>
    <property type="evidence" value="ECO:0007669"/>
    <property type="project" value="TreeGrafter"/>
</dbReference>
<feature type="domain" description="ABC transporter" evidence="4">
    <location>
        <begin position="495"/>
        <end position="768"/>
    </location>
</feature>
<dbReference type="InterPro" id="IPR003593">
    <property type="entry name" value="AAA+_ATPase"/>
</dbReference>
<keyword evidence="5" id="KW-0378">Hydrolase</keyword>
<dbReference type="CDD" id="cd03228">
    <property type="entry name" value="ABCC_MRP_Like"/>
    <property type="match status" value="1"/>
</dbReference>
<keyword evidence="6" id="KW-1185">Reference proteome</keyword>
<dbReference type="PANTHER" id="PTHR24221:SF654">
    <property type="entry name" value="ATP-BINDING CASSETTE SUB-FAMILY B MEMBER 6"/>
    <property type="match status" value="1"/>
</dbReference>
<comment type="similarity">
    <text evidence="3">Belongs to the ABC transporter superfamily. ABCB family. Heavy Metal importer (TC 3.A.1.210) subfamily.</text>
</comment>
<dbReference type="SUPFAM" id="SSF52540">
    <property type="entry name" value="P-loop containing nucleoside triphosphate hydrolases"/>
    <property type="match status" value="1"/>
</dbReference>
<dbReference type="PANTHER" id="PTHR24221">
    <property type="entry name" value="ATP-BINDING CASSETTE SUB-FAMILY B"/>
    <property type="match status" value="1"/>
</dbReference>
<keyword evidence="2" id="KW-0067">ATP-binding</keyword>
<proteinExistence type="inferred from homology"/>